<protein>
    <submittedName>
        <fullName evidence="2">Uncharacterized protein</fullName>
    </submittedName>
</protein>
<feature type="region of interest" description="Disordered" evidence="1">
    <location>
        <begin position="1"/>
        <end position="38"/>
    </location>
</feature>
<dbReference type="AlphaFoldDB" id="F4CXC6"/>
<organism evidence="2 3">
    <name type="scientific">Pseudonocardia dioxanivorans (strain ATCC 55486 / DSM 44775 / JCM 13855 / CB1190)</name>
    <dbReference type="NCBI Taxonomy" id="675635"/>
    <lineage>
        <taxon>Bacteria</taxon>
        <taxon>Bacillati</taxon>
        <taxon>Actinomycetota</taxon>
        <taxon>Actinomycetes</taxon>
        <taxon>Pseudonocardiales</taxon>
        <taxon>Pseudonocardiaceae</taxon>
        <taxon>Pseudonocardia</taxon>
    </lineage>
</organism>
<dbReference type="Proteomes" id="UP000007809">
    <property type="component" value="Chromosome"/>
</dbReference>
<dbReference type="EMBL" id="CP002593">
    <property type="protein sequence ID" value="AEA26500.1"/>
    <property type="molecule type" value="Genomic_DNA"/>
</dbReference>
<name>F4CXC6_PSEUX</name>
<accession>F4CXC6</accession>
<evidence type="ECO:0000313" key="3">
    <source>
        <dbReference type="Proteomes" id="UP000007809"/>
    </source>
</evidence>
<dbReference type="KEGG" id="pdx:Psed_4341"/>
<reference evidence="2 3" key="1">
    <citation type="journal article" date="2011" name="J. Bacteriol.">
        <title>Genome sequence of the 1,4-dioxane-degrading Pseudonocardia dioxanivorans strain CB1190.</title>
        <authorList>
            <person name="Sales C.M."/>
            <person name="Mahendra S."/>
            <person name="Grostern A."/>
            <person name="Parales R.E."/>
            <person name="Goodwin L.A."/>
            <person name="Woyke T."/>
            <person name="Nolan M."/>
            <person name="Lapidus A."/>
            <person name="Chertkov O."/>
            <person name="Ovchinnikova G."/>
            <person name="Sczyrba A."/>
            <person name="Alvarez-Cohen L."/>
        </authorList>
    </citation>
    <scope>NUCLEOTIDE SEQUENCE [LARGE SCALE GENOMIC DNA]</scope>
    <source>
        <strain evidence="3">ATCC 55486 / DSM 44775 / JCM 13855 / CB1190</strain>
    </source>
</reference>
<sequence length="201" mass="20657">MTATTSTDSTSPDATTGRTGRSRDGSLPADVPQPEPVRPGACAVMGVVVRVAGTVPVRLDFSHAGTREQQLGLSLGTVLVYLRAGITARAVADGWANTAVLARGLAMGVVGKRPMPVGPSSVAAMVRMGGVPRVTAAWFDAVAGTTRPAMLRIQTGPVTWEVCDSAAYRSLLAGWRQAAQLLGDDDAVDGIDSTQGEAVLS</sequence>
<dbReference type="RefSeq" id="WP_013676414.1">
    <property type="nucleotide sequence ID" value="NC_015312.1"/>
</dbReference>
<evidence type="ECO:0000256" key="1">
    <source>
        <dbReference type="SAM" id="MobiDB-lite"/>
    </source>
</evidence>
<dbReference type="OrthoDB" id="3575936at2"/>
<keyword evidence="3" id="KW-1185">Reference proteome</keyword>
<evidence type="ECO:0000313" key="2">
    <source>
        <dbReference type="EMBL" id="AEA26500.1"/>
    </source>
</evidence>
<gene>
    <name evidence="2" type="ordered locus">Psed_4341</name>
</gene>
<feature type="compositionally biased region" description="Low complexity" evidence="1">
    <location>
        <begin position="1"/>
        <end position="16"/>
    </location>
</feature>
<proteinExistence type="predicted"/>
<dbReference type="HOGENOM" id="CLU_1359459_0_0_11"/>